<keyword evidence="4" id="KW-1185">Reference proteome</keyword>
<feature type="domain" description="PAS" evidence="2">
    <location>
        <begin position="40"/>
        <end position="95"/>
    </location>
</feature>
<name>A0ABU8UUF4_9ACTN</name>
<dbReference type="InterPro" id="IPR013767">
    <property type="entry name" value="PAS_fold"/>
</dbReference>
<evidence type="ECO:0000259" key="2">
    <source>
        <dbReference type="PROSITE" id="PS50112"/>
    </source>
</evidence>
<dbReference type="Pfam" id="PF00989">
    <property type="entry name" value="PAS"/>
    <property type="match status" value="1"/>
</dbReference>
<evidence type="ECO:0000313" key="3">
    <source>
        <dbReference type="EMBL" id="MEJ8672531.1"/>
    </source>
</evidence>
<accession>A0ABU8UUF4</accession>
<dbReference type="SMART" id="SM00091">
    <property type="entry name" value="PAS"/>
    <property type="match status" value="1"/>
</dbReference>
<evidence type="ECO:0000313" key="4">
    <source>
        <dbReference type="Proteomes" id="UP001376459"/>
    </source>
</evidence>
<dbReference type="Proteomes" id="UP001376459">
    <property type="component" value="Unassembled WGS sequence"/>
</dbReference>
<evidence type="ECO:0000256" key="1">
    <source>
        <dbReference type="SAM" id="MobiDB-lite"/>
    </source>
</evidence>
<protein>
    <submittedName>
        <fullName evidence="3">PAS domain-containing protein</fullName>
    </submittedName>
</protein>
<organism evidence="3 4">
    <name type="scientific">Streptomyces machairae</name>
    <dbReference type="NCBI Taxonomy" id="3134109"/>
    <lineage>
        <taxon>Bacteria</taxon>
        <taxon>Bacillati</taxon>
        <taxon>Actinomycetota</taxon>
        <taxon>Actinomycetes</taxon>
        <taxon>Kitasatosporales</taxon>
        <taxon>Streptomycetaceae</taxon>
        <taxon>Streptomyces</taxon>
    </lineage>
</organism>
<gene>
    <name evidence="3" type="ORF">WKI71_42045</name>
</gene>
<dbReference type="InterPro" id="IPR035965">
    <property type="entry name" value="PAS-like_dom_sf"/>
</dbReference>
<dbReference type="SUPFAM" id="SSF55785">
    <property type="entry name" value="PYP-like sensor domain (PAS domain)"/>
    <property type="match status" value="1"/>
</dbReference>
<dbReference type="NCBIfam" id="TIGR00229">
    <property type="entry name" value="sensory_box"/>
    <property type="match status" value="1"/>
</dbReference>
<dbReference type="PROSITE" id="PS50112">
    <property type="entry name" value="PAS"/>
    <property type="match status" value="1"/>
</dbReference>
<dbReference type="InterPro" id="IPR000014">
    <property type="entry name" value="PAS"/>
</dbReference>
<proteinExistence type="predicted"/>
<comment type="caution">
    <text evidence="3">The sequence shown here is derived from an EMBL/GenBank/DDBJ whole genome shotgun (WGS) entry which is preliminary data.</text>
</comment>
<reference evidence="3 4" key="1">
    <citation type="submission" date="2024-03" db="EMBL/GenBank/DDBJ databases">
        <title>Novel Streptomyces species of biotechnological and ecological value are a feature of Machair soil.</title>
        <authorList>
            <person name="Prole J.R."/>
            <person name="Goodfellow M."/>
            <person name="Allenby N."/>
            <person name="Ward A.C."/>
        </authorList>
    </citation>
    <scope>NUCLEOTIDE SEQUENCE [LARGE SCALE GENOMIC DNA]</scope>
    <source>
        <strain evidence="3 4">MS1.AVA.1</strain>
    </source>
</reference>
<feature type="compositionally biased region" description="Basic and acidic residues" evidence="1">
    <location>
        <begin position="10"/>
        <end position="21"/>
    </location>
</feature>
<dbReference type="EMBL" id="JBBKAK010000001">
    <property type="protein sequence ID" value="MEJ8672531.1"/>
    <property type="molecule type" value="Genomic_DNA"/>
</dbReference>
<sequence>MTSASPHGAHAHEAVGETPDRRMSAVGHPGVFQDLLPLALWVADAEGRMAQWSLAAHDLLGHTPEQVVGKDVNRVLVPEENRDLAERLTRTVQGARRSSHGCRSGIGTGIWSTWTCGSARSRTGGGRA</sequence>
<feature type="region of interest" description="Disordered" evidence="1">
    <location>
        <begin position="1"/>
        <end position="21"/>
    </location>
</feature>
<dbReference type="CDD" id="cd00130">
    <property type="entry name" value="PAS"/>
    <property type="match status" value="1"/>
</dbReference>
<dbReference type="Gene3D" id="3.30.450.20">
    <property type="entry name" value="PAS domain"/>
    <property type="match status" value="1"/>
</dbReference>